<proteinExistence type="predicted"/>
<dbReference type="InterPro" id="IPR028001">
    <property type="entry name" value="SAXO5"/>
</dbReference>
<accession>A0A3B4U4D7</accession>
<organism evidence="2 3">
    <name type="scientific">Seriola dumerili</name>
    <name type="common">Greater amberjack</name>
    <name type="synonym">Caranx dumerili</name>
    <dbReference type="NCBI Taxonomy" id="41447"/>
    <lineage>
        <taxon>Eukaryota</taxon>
        <taxon>Metazoa</taxon>
        <taxon>Chordata</taxon>
        <taxon>Craniata</taxon>
        <taxon>Vertebrata</taxon>
        <taxon>Euteleostomi</taxon>
        <taxon>Actinopterygii</taxon>
        <taxon>Neopterygii</taxon>
        <taxon>Teleostei</taxon>
        <taxon>Neoteleostei</taxon>
        <taxon>Acanthomorphata</taxon>
        <taxon>Carangaria</taxon>
        <taxon>Carangiformes</taxon>
        <taxon>Carangidae</taxon>
        <taxon>Seriola</taxon>
    </lineage>
</organism>
<feature type="region of interest" description="Disordered" evidence="1">
    <location>
        <begin position="1"/>
        <end position="24"/>
    </location>
</feature>
<dbReference type="GeneTree" id="ENSGT00510000053055"/>
<evidence type="ECO:0000256" key="1">
    <source>
        <dbReference type="SAM" id="MobiDB-lite"/>
    </source>
</evidence>
<dbReference type="PANTHER" id="PTHR34828">
    <property type="entry name" value="TESTIS-EXPRESSED PROTEIN 45"/>
    <property type="match status" value="1"/>
</dbReference>
<dbReference type="Proteomes" id="UP000261420">
    <property type="component" value="Unplaced"/>
</dbReference>
<reference evidence="2" key="2">
    <citation type="submission" date="2025-09" db="UniProtKB">
        <authorList>
            <consortium name="Ensembl"/>
        </authorList>
    </citation>
    <scope>IDENTIFICATION</scope>
</reference>
<name>A0A3B4U4D7_SERDU</name>
<evidence type="ECO:0000313" key="3">
    <source>
        <dbReference type="Proteomes" id="UP000261420"/>
    </source>
</evidence>
<dbReference type="Ensembl" id="ENSSDUT00000013696.1">
    <property type="protein sequence ID" value="ENSSDUP00000013451.1"/>
    <property type="gene ID" value="ENSSDUG00000009780.1"/>
</dbReference>
<feature type="compositionally biased region" description="Basic and acidic residues" evidence="1">
    <location>
        <begin position="256"/>
        <end position="266"/>
    </location>
</feature>
<protein>
    <submittedName>
        <fullName evidence="2">Si:dkey-13m1.5</fullName>
    </submittedName>
</protein>
<reference evidence="2" key="1">
    <citation type="submission" date="2025-08" db="UniProtKB">
        <authorList>
            <consortium name="Ensembl"/>
        </authorList>
    </citation>
    <scope>IDENTIFICATION</scope>
</reference>
<dbReference type="OMA" id="NFKMQTD"/>
<dbReference type="PANTHER" id="PTHR34828:SF1">
    <property type="entry name" value="TESTIS-EXPRESSED PROTEIN 45"/>
    <property type="match status" value="1"/>
</dbReference>
<feature type="region of interest" description="Disordered" evidence="1">
    <location>
        <begin position="243"/>
        <end position="266"/>
    </location>
</feature>
<keyword evidence="3" id="KW-1185">Reference proteome</keyword>
<sequence>MTAMEDFKPCSSKKAEPVPQPMPAQVDHKDLRHVKEYKTEAMVSYHPHSLPQITRTPRWTKLCTNFKMQTDPKEVTFLTTHSEKLQPQPFQAPPTPIRQSEAIKKIQQVEKLPKSTYKATFNPHRGSPVVKPTVKHLEEGFPTIKGDGRYQSFVSQYNTTFQGARGKAAHPVYKHSSVVMGDPVKIVERETTHTGSFSWPTTYSPPVVKERLKFKLGNFSKDSWSSTTKQTFCHHKLGDPVVLTKRNRNSSSLPKGDTDASRNKERMSVTTNRICFSDLNLTGHPVSVPGPDLMTKSHVFSQPNLSGLYYTTTAKEHYSKKDGEQARPAIQLPSNILSGQEPGVSLSTTKADFLPLKTCKQTPFQSQQTSNIRFPLAKQHFSTTHNEFYTAKPLIPQRPSCSQYVTHFVMK</sequence>
<feature type="compositionally biased region" description="Basic and acidic residues" evidence="1">
    <location>
        <begin position="1"/>
        <end position="16"/>
    </location>
</feature>
<dbReference type="AlphaFoldDB" id="A0A3B4U4D7"/>
<evidence type="ECO:0000313" key="2">
    <source>
        <dbReference type="Ensembl" id="ENSSDUP00000013451.1"/>
    </source>
</evidence>